<proteinExistence type="predicted"/>
<feature type="compositionally biased region" description="Pro residues" evidence="1">
    <location>
        <begin position="1"/>
        <end position="16"/>
    </location>
</feature>
<protein>
    <recommendedName>
        <fullName evidence="5">DUF4282 domain-containing protein</fullName>
    </recommendedName>
</protein>
<name>A0A238WXG4_9ACTN</name>
<keyword evidence="2" id="KW-1133">Transmembrane helix</keyword>
<feature type="region of interest" description="Disordered" evidence="1">
    <location>
        <begin position="1"/>
        <end position="80"/>
    </location>
</feature>
<dbReference type="InterPro" id="IPR025557">
    <property type="entry name" value="DUF4282"/>
</dbReference>
<organism evidence="3 4">
    <name type="scientific">Actinomadura mexicana</name>
    <dbReference type="NCBI Taxonomy" id="134959"/>
    <lineage>
        <taxon>Bacteria</taxon>
        <taxon>Bacillati</taxon>
        <taxon>Actinomycetota</taxon>
        <taxon>Actinomycetes</taxon>
        <taxon>Streptosporangiales</taxon>
        <taxon>Thermomonosporaceae</taxon>
        <taxon>Actinomadura</taxon>
    </lineage>
</organism>
<keyword evidence="2" id="KW-0472">Membrane</keyword>
<gene>
    <name evidence="3" type="ORF">SAMN06265355_103401</name>
</gene>
<feature type="compositionally biased region" description="Pro residues" evidence="1">
    <location>
        <begin position="22"/>
        <end position="38"/>
    </location>
</feature>
<feature type="transmembrane region" description="Helical" evidence="2">
    <location>
        <begin position="135"/>
        <end position="158"/>
    </location>
</feature>
<dbReference type="RefSeq" id="WP_089311441.1">
    <property type="nucleotide sequence ID" value="NZ_FZNP01000003.1"/>
</dbReference>
<keyword evidence="2" id="KW-0812">Transmembrane</keyword>
<evidence type="ECO:0000256" key="1">
    <source>
        <dbReference type="SAM" id="MobiDB-lite"/>
    </source>
</evidence>
<keyword evidence="4" id="KW-1185">Reference proteome</keyword>
<reference evidence="4" key="1">
    <citation type="submission" date="2017-06" db="EMBL/GenBank/DDBJ databases">
        <authorList>
            <person name="Varghese N."/>
            <person name="Submissions S."/>
        </authorList>
    </citation>
    <scope>NUCLEOTIDE SEQUENCE [LARGE SCALE GENOMIC DNA]</scope>
    <source>
        <strain evidence="4">DSM 44485</strain>
    </source>
</reference>
<evidence type="ECO:0000256" key="2">
    <source>
        <dbReference type="SAM" id="Phobius"/>
    </source>
</evidence>
<evidence type="ECO:0000313" key="4">
    <source>
        <dbReference type="Proteomes" id="UP000198420"/>
    </source>
</evidence>
<dbReference type="Pfam" id="PF14110">
    <property type="entry name" value="DUF4282"/>
    <property type="match status" value="1"/>
</dbReference>
<dbReference type="EMBL" id="FZNP01000003">
    <property type="protein sequence ID" value="SNR50904.1"/>
    <property type="molecule type" value="Genomic_DNA"/>
</dbReference>
<accession>A0A238WXG4</accession>
<sequence>MTNPPDPGHPPRPQAPGGPGGPYGPPPGGPGGPFPGPGHSPGHAPGHAPGPGPVPGPRPPGPASGFQDPRQGWAPPPGDPGGRNVLQALFDLNFDNMITTRVVKILYVLALIPISLFSLLMAVYGLAWIDDSAAFGYLLLLASPFVWFFQVFATRIVLEFVINQFKISEYLRAIKDKS</sequence>
<feature type="compositionally biased region" description="Pro residues" evidence="1">
    <location>
        <begin position="48"/>
        <end position="62"/>
    </location>
</feature>
<feature type="transmembrane region" description="Helical" evidence="2">
    <location>
        <begin position="105"/>
        <end position="129"/>
    </location>
</feature>
<dbReference type="OrthoDB" id="3481558at2"/>
<dbReference type="Proteomes" id="UP000198420">
    <property type="component" value="Unassembled WGS sequence"/>
</dbReference>
<evidence type="ECO:0000313" key="3">
    <source>
        <dbReference type="EMBL" id="SNR50904.1"/>
    </source>
</evidence>
<evidence type="ECO:0008006" key="5">
    <source>
        <dbReference type="Google" id="ProtNLM"/>
    </source>
</evidence>
<dbReference type="AlphaFoldDB" id="A0A238WXG4"/>